<reference evidence="1 2" key="1">
    <citation type="journal article" date="2021" name="Environ. Microbiol.">
        <title>Gene family expansions and transcriptome signatures uncover fungal adaptations to wood decay.</title>
        <authorList>
            <person name="Hage H."/>
            <person name="Miyauchi S."/>
            <person name="Viragh M."/>
            <person name="Drula E."/>
            <person name="Min B."/>
            <person name="Chaduli D."/>
            <person name="Navarro D."/>
            <person name="Favel A."/>
            <person name="Norest M."/>
            <person name="Lesage-Meessen L."/>
            <person name="Balint B."/>
            <person name="Merenyi Z."/>
            <person name="de Eugenio L."/>
            <person name="Morin E."/>
            <person name="Martinez A.T."/>
            <person name="Baldrian P."/>
            <person name="Stursova M."/>
            <person name="Martinez M.J."/>
            <person name="Novotny C."/>
            <person name="Magnuson J.K."/>
            <person name="Spatafora J.W."/>
            <person name="Maurice S."/>
            <person name="Pangilinan J."/>
            <person name="Andreopoulos W."/>
            <person name="LaButti K."/>
            <person name="Hundley H."/>
            <person name="Na H."/>
            <person name="Kuo A."/>
            <person name="Barry K."/>
            <person name="Lipzen A."/>
            <person name="Henrissat B."/>
            <person name="Riley R."/>
            <person name="Ahrendt S."/>
            <person name="Nagy L.G."/>
            <person name="Grigoriev I.V."/>
            <person name="Martin F."/>
            <person name="Rosso M.N."/>
        </authorList>
    </citation>
    <scope>NUCLEOTIDE SEQUENCE [LARGE SCALE GENOMIC DNA]</scope>
    <source>
        <strain evidence="1 2">CIRM-BRFM 1785</strain>
    </source>
</reference>
<keyword evidence="2" id="KW-1185">Reference proteome</keyword>
<name>A0ABQ8K4C1_9APHY</name>
<evidence type="ECO:0000313" key="1">
    <source>
        <dbReference type="EMBL" id="KAH9831715.1"/>
    </source>
</evidence>
<gene>
    <name evidence="1" type="ORF">C8Q71DRAFT_282746</name>
</gene>
<sequence length="203" mass="23065">MRTRETLHPIPRLHRAPVRIIEGHHGICISRLSLHIADKRCYRGRHKEQQAPPVSCEETRGHPRRCGTPSGTGYEASRVYTLACGYGMSDVIPLAAKATFRTWPMDQFSPPYFSELQCMTDAGHHRLLRYRWHCVEVATSLVAETTKKVAVLWSGLWEHVRGHSLASCDEYGFWNASKSHTYSLRSALLLRRLIRSHGSCVAC</sequence>
<proteinExistence type="predicted"/>
<dbReference type="RefSeq" id="XP_047774812.1">
    <property type="nucleotide sequence ID" value="XM_047917514.1"/>
</dbReference>
<dbReference type="Proteomes" id="UP000814176">
    <property type="component" value="Unassembled WGS sequence"/>
</dbReference>
<dbReference type="EMBL" id="JADCUA010000024">
    <property type="protein sequence ID" value="KAH9831715.1"/>
    <property type="molecule type" value="Genomic_DNA"/>
</dbReference>
<dbReference type="GeneID" id="71998246"/>
<evidence type="ECO:0000313" key="2">
    <source>
        <dbReference type="Proteomes" id="UP000814176"/>
    </source>
</evidence>
<comment type="caution">
    <text evidence="1">The sequence shown here is derived from an EMBL/GenBank/DDBJ whole genome shotgun (WGS) entry which is preliminary data.</text>
</comment>
<protein>
    <submittedName>
        <fullName evidence="1">Uncharacterized protein</fullName>
    </submittedName>
</protein>
<accession>A0ABQ8K4C1</accession>
<organism evidence="1 2">
    <name type="scientific">Rhodofomes roseus</name>
    <dbReference type="NCBI Taxonomy" id="34475"/>
    <lineage>
        <taxon>Eukaryota</taxon>
        <taxon>Fungi</taxon>
        <taxon>Dikarya</taxon>
        <taxon>Basidiomycota</taxon>
        <taxon>Agaricomycotina</taxon>
        <taxon>Agaricomycetes</taxon>
        <taxon>Polyporales</taxon>
        <taxon>Rhodofomes</taxon>
    </lineage>
</organism>